<accession>H5XUW5</accession>
<evidence type="ECO:0000313" key="2">
    <source>
        <dbReference type="EMBL" id="EHQ89417.1"/>
    </source>
</evidence>
<evidence type="ECO:0000313" key="3">
    <source>
        <dbReference type="Proteomes" id="UP000005104"/>
    </source>
</evidence>
<reference evidence="2 3" key="1">
    <citation type="submission" date="2011-11" db="EMBL/GenBank/DDBJ databases">
        <title>The Noncontiguous Finished genome of Desulfosporosinus youngiae DSM 17734.</title>
        <authorList>
            <consortium name="US DOE Joint Genome Institute (JGI-PGF)"/>
            <person name="Lucas S."/>
            <person name="Han J."/>
            <person name="Lapidus A."/>
            <person name="Cheng J.-F."/>
            <person name="Goodwin L."/>
            <person name="Pitluck S."/>
            <person name="Peters L."/>
            <person name="Ovchinnikova G."/>
            <person name="Lu M."/>
            <person name="Land M.L."/>
            <person name="Hauser L."/>
            <person name="Pester M."/>
            <person name="Spring S."/>
            <person name="Ollivier B."/>
            <person name="Rattei T."/>
            <person name="Klenk H.-P."/>
            <person name="Wagner M."/>
            <person name="Loy A."/>
            <person name="Woyke T.J."/>
        </authorList>
    </citation>
    <scope>NUCLEOTIDE SEQUENCE [LARGE SCALE GENOMIC DNA]</scope>
    <source>
        <strain evidence="2 3">DSM 17734</strain>
    </source>
</reference>
<gene>
    <name evidence="2" type="ORF">DesyoDRAFT_2337</name>
</gene>
<dbReference type="HOGENOM" id="CLU_1841938_0_0_9"/>
<feature type="compositionally biased region" description="Basic residues" evidence="1">
    <location>
        <begin position="1"/>
        <end position="10"/>
    </location>
</feature>
<protein>
    <submittedName>
        <fullName evidence="2">Uncharacterized protein</fullName>
    </submittedName>
</protein>
<evidence type="ECO:0000256" key="1">
    <source>
        <dbReference type="SAM" id="MobiDB-lite"/>
    </source>
</evidence>
<sequence length="139" mass="15508">MPMSRHHQRMKRECSGRAASPHPLTAAFRGSPTRRCGTPPNLRVIPDVNPWLRIPAPSCGLLPPLHAMGSLLWTKLPCLRVWEFFGMSLGSFFRAATNTTNRHPQASYALSYSLINLNTRRQLAPQPPQVSQISSSGFF</sequence>
<dbReference type="AlphaFoldDB" id="H5XUW5"/>
<proteinExistence type="predicted"/>
<name>H5XUW5_9FIRM</name>
<keyword evidence="3" id="KW-1185">Reference proteome</keyword>
<dbReference type="EMBL" id="CM001441">
    <property type="protein sequence ID" value="EHQ89417.1"/>
    <property type="molecule type" value="Genomic_DNA"/>
</dbReference>
<organism evidence="2 3">
    <name type="scientific">Desulfosporosinus youngiae DSM 17734</name>
    <dbReference type="NCBI Taxonomy" id="768710"/>
    <lineage>
        <taxon>Bacteria</taxon>
        <taxon>Bacillati</taxon>
        <taxon>Bacillota</taxon>
        <taxon>Clostridia</taxon>
        <taxon>Eubacteriales</taxon>
        <taxon>Desulfitobacteriaceae</taxon>
        <taxon>Desulfosporosinus</taxon>
    </lineage>
</organism>
<dbReference type="Proteomes" id="UP000005104">
    <property type="component" value="Chromosome"/>
</dbReference>
<feature type="region of interest" description="Disordered" evidence="1">
    <location>
        <begin position="1"/>
        <end position="33"/>
    </location>
</feature>